<dbReference type="EMBL" id="LGRX02011690">
    <property type="protein sequence ID" value="KAK3268661.1"/>
    <property type="molecule type" value="Genomic_DNA"/>
</dbReference>
<evidence type="ECO:0000313" key="1">
    <source>
        <dbReference type="EMBL" id="KAK3268661.1"/>
    </source>
</evidence>
<organism evidence="1 2">
    <name type="scientific">Cymbomonas tetramitiformis</name>
    <dbReference type="NCBI Taxonomy" id="36881"/>
    <lineage>
        <taxon>Eukaryota</taxon>
        <taxon>Viridiplantae</taxon>
        <taxon>Chlorophyta</taxon>
        <taxon>Pyramimonadophyceae</taxon>
        <taxon>Pyramimonadales</taxon>
        <taxon>Pyramimonadaceae</taxon>
        <taxon>Cymbomonas</taxon>
    </lineage>
</organism>
<gene>
    <name evidence="1" type="ORF">CYMTET_22846</name>
</gene>
<sequence>MDRVTFVDHFNIKFYPGKEQVDMSVEVSVPGTWFNNMSAEEKRKHFTAVAVEFDPLRVFAEEKRKHFTAVAVEFDPLRVFGHGSAGKKAPAIRFQVIEDVEEDPDHPGYWMKLDTWNRYRHDTYKEARAAEAKFIPPDRSLALVVAPDEEGEVTDKSRALVYQYVRPSATIDSSALSFLSLFDFVSSGEHTVTSGKSAGKKLKMTLHKCKIPGCTKLHSTFKVVSGSTGALFRHLKDDHPEKWVEVRQASPHSKLQVTEDGSLVTIFSFEDAFEHHVRYVLWLVLDLEHFEKSKSKAMRVWIAGLQKQYRPPCRRTCVRLTLVIAELVLELLHALLKRNQSELGSPHMGGQTDLWSTRNAEEAFAAIRVSLVALLGGKLVDMCPLLAFTAFPENRHTGPALGRFFVFEMKNAGQSKKSIALLTQDGASNNKKAAELESIPNRVCSNHDLARAILIGLGMGGEKHNSKNPVLRTFLSKLSTMVSSFTSSIITNKRLEQSQLHRLQRPARKHAVRWSGWLRVSRKNRILEKDIKVSLTGETDGVCGEEGAQVESTDVEMLIEAVDMEEGGVPDTGLAETAIDDGDDVDQVEANYRAGKEFPLAHRCISLPEWTLNSQLESVLAVPHEVSVDLQRNSCGLDDAFVNMKALSDTLSSKYVEVVSGAGEEERWEQKLAATLPKELRLFRTLANEEVRVFLFVLYAFPVIA</sequence>
<accession>A0AAE0FZ15</accession>
<name>A0AAE0FZ15_9CHLO</name>
<dbReference type="Proteomes" id="UP001190700">
    <property type="component" value="Unassembled WGS sequence"/>
</dbReference>
<protein>
    <submittedName>
        <fullName evidence="1">Uncharacterized protein</fullName>
    </submittedName>
</protein>
<proteinExistence type="predicted"/>
<dbReference type="AlphaFoldDB" id="A0AAE0FZ15"/>
<evidence type="ECO:0000313" key="2">
    <source>
        <dbReference type="Proteomes" id="UP001190700"/>
    </source>
</evidence>
<reference evidence="1 2" key="1">
    <citation type="journal article" date="2015" name="Genome Biol. Evol.">
        <title>Comparative Genomics of a Bacterivorous Green Alga Reveals Evolutionary Causalities and Consequences of Phago-Mixotrophic Mode of Nutrition.</title>
        <authorList>
            <person name="Burns J.A."/>
            <person name="Paasch A."/>
            <person name="Narechania A."/>
            <person name="Kim E."/>
        </authorList>
    </citation>
    <scope>NUCLEOTIDE SEQUENCE [LARGE SCALE GENOMIC DNA]</scope>
    <source>
        <strain evidence="1 2">PLY_AMNH</strain>
    </source>
</reference>
<comment type="caution">
    <text evidence="1">The sequence shown here is derived from an EMBL/GenBank/DDBJ whole genome shotgun (WGS) entry which is preliminary data.</text>
</comment>
<keyword evidence="2" id="KW-1185">Reference proteome</keyword>